<dbReference type="PROSITE" id="PS00409">
    <property type="entry name" value="PROKAR_NTER_METHYL"/>
    <property type="match status" value="1"/>
</dbReference>
<organism evidence="2 3">
    <name type="scientific">Silvanigrella aquatica</name>
    <dbReference type="NCBI Taxonomy" id="1915309"/>
    <lineage>
        <taxon>Bacteria</taxon>
        <taxon>Pseudomonadati</taxon>
        <taxon>Bdellovibrionota</taxon>
        <taxon>Oligoflexia</taxon>
        <taxon>Silvanigrellales</taxon>
        <taxon>Silvanigrellaceae</taxon>
        <taxon>Silvanigrella</taxon>
    </lineage>
</organism>
<reference evidence="2 3" key="1">
    <citation type="submission" date="2016-10" db="EMBL/GenBank/DDBJ databases">
        <title>Silvanigrella aquatica sp. nov., isolated from a freshwater lake located in the Black Forest, Germany, description of Silvanigrellaceae fam. nov., Silvanigrellales ord. nov., reclassification of the order Bdellovibrionales in the class Oligoflexia, reclassification of the families Bacteriovoracaceae and Halobacteriovoraceae in the new order Bacteriovoracales ord. nov., and reclassification of the family Pseudobacteriovoracaceae in the order Oligoflexiales.</title>
        <authorList>
            <person name="Hahn M.W."/>
            <person name="Schmidt J."/>
            <person name="Koll U."/>
            <person name="Rohde M."/>
            <person name="Verbag S."/>
            <person name="Pitt A."/>
            <person name="Nakai R."/>
            <person name="Naganuma T."/>
            <person name="Lang E."/>
        </authorList>
    </citation>
    <scope>NUCLEOTIDE SEQUENCE [LARGE SCALE GENOMIC DNA]</scope>
    <source>
        <strain evidence="2 3">MWH-Nonnen-W8red</strain>
    </source>
</reference>
<evidence type="ECO:0000313" key="3">
    <source>
        <dbReference type="Proteomes" id="UP000184731"/>
    </source>
</evidence>
<keyword evidence="3" id="KW-1185">Reference proteome</keyword>
<sequence>MKKTNEQGFTLIEIIIVLGLIGTLAIVILPNLTLTVDSQMSSALRNVTAQIRNAYDDAIFSGRLNRMIFDIKSGEYWVEQAPLGFEGRPPLPDTDSEIDSLAKQDKKKQLLKSFDEKAKNSASREMTGSTSTNPKYYSSRSIPVVQRKILRPLAWREINDSVTYRQKLPGNIVFAQISSMVSLKKYDYVEVLSSQDKTKKVYAYIYFLPNGTATPASVKLGTTQSNNKNALDDEGPRYTINLNTLTGESHLLEGFQDANFTIPKK</sequence>
<dbReference type="Pfam" id="PF07963">
    <property type="entry name" value="N_methyl"/>
    <property type="match status" value="1"/>
</dbReference>
<accession>A0A1L4CZ92</accession>
<name>A0A1L4CZ92_9BACT</name>
<dbReference type="STRING" id="1915309.AXG55_04900"/>
<dbReference type="KEGG" id="saqi:AXG55_04900"/>
<keyword evidence="1" id="KW-0472">Membrane</keyword>
<dbReference type="AlphaFoldDB" id="A0A1L4CZ92"/>
<keyword evidence="1" id="KW-0812">Transmembrane</keyword>
<dbReference type="Proteomes" id="UP000184731">
    <property type="component" value="Chromosome"/>
</dbReference>
<dbReference type="Gene3D" id="3.30.700.10">
    <property type="entry name" value="Glycoprotein, Type 4 Pilin"/>
    <property type="match status" value="1"/>
</dbReference>
<dbReference type="OrthoDB" id="5293689at2"/>
<dbReference type="EMBL" id="CP017834">
    <property type="protein sequence ID" value="APJ03274.1"/>
    <property type="molecule type" value="Genomic_DNA"/>
</dbReference>
<protein>
    <recommendedName>
        <fullName evidence="4">Type II secretion system protein GspH</fullName>
    </recommendedName>
</protein>
<dbReference type="RefSeq" id="WP_148697005.1">
    <property type="nucleotide sequence ID" value="NZ_CP017834.1"/>
</dbReference>
<dbReference type="SUPFAM" id="SSF54523">
    <property type="entry name" value="Pili subunits"/>
    <property type="match status" value="1"/>
</dbReference>
<dbReference type="NCBIfam" id="TIGR02532">
    <property type="entry name" value="IV_pilin_GFxxxE"/>
    <property type="match status" value="1"/>
</dbReference>
<dbReference type="InterPro" id="IPR012902">
    <property type="entry name" value="N_methyl_site"/>
</dbReference>
<evidence type="ECO:0008006" key="4">
    <source>
        <dbReference type="Google" id="ProtNLM"/>
    </source>
</evidence>
<dbReference type="InterPro" id="IPR045584">
    <property type="entry name" value="Pilin-like"/>
</dbReference>
<gene>
    <name evidence="2" type="ORF">AXG55_04900</name>
</gene>
<proteinExistence type="predicted"/>
<keyword evidence="1" id="KW-1133">Transmembrane helix</keyword>
<evidence type="ECO:0000256" key="1">
    <source>
        <dbReference type="SAM" id="Phobius"/>
    </source>
</evidence>
<feature type="transmembrane region" description="Helical" evidence="1">
    <location>
        <begin position="12"/>
        <end position="32"/>
    </location>
</feature>
<evidence type="ECO:0000313" key="2">
    <source>
        <dbReference type="EMBL" id="APJ03274.1"/>
    </source>
</evidence>